<evidence type="ECO:0000256" key="5">
    <source>
        <dbReference type="ARBA" id="ARBA00022741"/>
    </source>
</evidence>
<keyword evidence="8" id="KW-0472">Membrane</keyword>
<dbReference type="CDD" id="cd03216">
    <property type="entry name" value="ABC_Carb_Monos_I"/>
    <property type="match status" value="1"/>
</dbReference>
<evidence type="ECO:0000256" key="7">
    <source>
        <dbReference type="ARBA" id="ARBA00022967"/>
    </source>
</evidence>
<keyword evidence="2" id="KW-0813">Transport</keyword>
<dbReference type="InterPro" id="IPR017871">
    <property type="entry name" value="ABC_transporter-like_CS"/>
</dbReference>
<dbReference type="InterPro" id="IPR003593">
    <property type="entry name" value="AAA+_ATPase"/>
</dbReference>
<feature type="domain" description="ABC transporter" evidence="9">
    <location>
        <begin position="1"/>
        <end position="253"/>
    </location>
</feature>
<dbReference type="GO" id="GO:0016887">
    <property type="term" value="F:ATP hydrolysis activity"/>
    <property type="evidence" value="ECO:0007669"/>
    <property type="project" value="InterPro"/>
</dbReference>
<keyword evidence="6 10" id="KW-0067">ATP-binding</keyword>
<feature type="domain" description="ABC transporter" evidence="9">
    <location>
        <begin position="270"/>
        <end position="514"/>
    </location>
</feature>
<comment type="subcellular location">
    <subcellularLocation>
        <location evidence="1">Cell membrane</location>
        <topology evidence="1">Peripheral membrane protein</topology>
    </subcellularLocation>
</comment>
<protein>
    <submittedName>
        <fullName evidence="10">Heme ABC transporter ATP-binding protein</fullName>
    </submittedName>
</protein>
<dbReference type="FunFam" id="3.40.50.300:FF:000127">
    <property type="entry name" value="Ribose import ATP-binding protein RbsA"/>
    <property type="match status" value="1"/>
</dbReference>
<evidence type="ECO:0000256" key="2">
    <source>
        <dbReference type="ARBA" id="ARBA00022448"/>
    </source>
</evidence>
<gene>
    <name evidence="10" type="ORF">CSA56_15820</name>
</gene>
<dbReference type="InterPro" id="IPR003439">
    <property type="entry name" value="ABC_transporter-like_ATP-bd"/>
</dbReference>
<sequence length="524" mass="58411">MKQIVKRFPGMLANDHVDFEAQTGEIHGLLGENGAGKTTLMNILYGLYRQDSGDIFFEGNPVHLDSPKHALNLGIGMVHQHFKLIPRLTVLENIALGSTPKFPHQRRNQTFITSVRRKCSELFGLNMKAAEQSVMTLAEQFGLKIHPHAKIWELSVGEQQRVEIIKALYRNAKLLILDEPTAVLTPQEVDSLFEMLNSMVQKGYTIIFITHKLNEILNACHRITVLRNGKFVSTIRSDQTTKKKLAKMMVGREVLFHLEQVDMKPGRELLNVEHLSVLNDKGLQAVKDVSFSVREGEILGIAGVSGNGQRELIEAMNGLRPVETGTIRFDSQDITHATPKKIVEQGFGYIPEDRMTVGLATGLPIAENTLLKSQGAPQFNRGWFLNDQAVNDAAEKLVKEYDVRTPSVSIPVGRLSGGNIQKIILAREISRNPKLLIASQPTRGLDVGAIEYVQTVLLEQKRQGKAILLVSENLDETLHLSDRIAVIYEGEIVQILDAKMTNRRELGLMMAGGFKQIKPETAKT</sequence>
<comment type="caution">
    <text evidence="10">The sequence shown here is derived from an EMBL/GenBank/DDBJ whole genome shotgun (WGS) entry which is preliminary data.</text>
</comment>
<keyword evidence="5" id="KW-0547">Nucleotide-binding</keyword>
<keyword evidence="3" id="KW-1003">Cell membrane</keyword>
<dbReference type="InterPro" id="IPR050107">
    <property type="entry name" value="ABC_carbohydrate_import_ATPase"/>
</dbReference>
<dbReference type="Pfam" id="PF00005">
    <property type="entry name" value="ABC_tran"/>
    <property type="match status" value="2"/>
</dbReference>
<evidence type="ECO:0000256" key="8">
    <source>
        <dbReference type="ARBA" id="ARBA00023136"/>
    </source>
</evidence>
<dbReference type="PROSITE" id="PS50893">
    <property type="entry name" value="ABC_TRANSPORTER_2"/>
    <property type="match status" value="2"/>
</dbReference>
<evidence type="ECO:0000259" key="9">
    <source>
        <dbReference type="PROSITE" id="PS50893"/>
    </source>
</evidence>
<dbReference type="InterPro" id="IPR027417">
    <property type="entry name" value="P-loop_NTPase"/>
</dbReference>
<dbReference type="GO" id="GO:0005524">
    <property type="term" value="F:ATP binding"/>
    <property type="evidence" value="ECO:0007669"/>
    <property type="project" value="UniProtKB-KW"/>
</dbReference>
<dbReference type="CDD" id="cd03215">
    <property type="entry name" value="ABC_Carb_Monos_II"/>
    <property type="match status" value="1"/>
</dbReference>
<name>A0A2G6K9K9_9BACT</name>
<dbReference type="Gene3D" id="3.40.50.300">
    <property type="entry name" value="P-loop containing nucleotide triphosphate hydrolases"/>
    <property type="match status" value="2"/>
</dbReference>
<evidence type="ECO:0000256" key="3">
    <source>
        <dbReference type="ARBA" id="ARBA00022475"/>
    </source>
</evidence>
<dbReference type="PROSITE" id="PS00211">
    <property type="entry name" value="ABC_TRANSPORTER_1"/>
    <property type="match status" value="2"/>
</dbReference>
<dbReference type="SMART" id="SM00382">
    <property type="entry name" value="AAA"/>
    <property type="match status" value="1"/>
</dbReference>
<evidence type="ECO:0000256" key="4">
    <source>
        <dbReference type="ARBA" id="ARBA00022737"/>
    </source>
</evidence>
<organism evidence="10 11">
    <name type="scientific">candidate division KSB3 bacterium</name>
    <dbReference type="NCBI Taxonomy" id="2044937"/>
    <lineage>
        <taxon>Bacteria</taxon>
        <taxon>candidate division KSB3</taxon>
    </lineage>
</organism>
<dbReference type="AlphaFoldDB" id="A0A2G6K9K9"/>
<dbReference type="Proteomes" id="UP000230821">
    <property type="component" value="Unassembled WGS sequence"/>
</dbReference>
<dbReference type="SUPFAM" id="SSF52540">
    <property type="entry name" value="P-loop containing nucleoside triphosphate hydrolases"/>
    <property type="match status" value="2"/>
</dbReference>
<keyword evidence="7" id="KW-1278">Translocase</keyword>
<dbReference type="EMBL" id="PDSK01000115">
    <property type="protein sequence ID" value="PIE32357.1"/>
    <property type="molecule type" value="Genomic_DNA"/>
</dbReference>
<dbReference type="GO" id="GO:0005886">
    <property type="term" value="C:plasma membrane"/>
    <property type="evidence" value="ECO:0007669"/>
    <property type="project" value="UniProtKB-SubCell"/>
</dbReference>
<evidence type="ECO:0000313" key="10">
    <source>
        <dbReference type="EMBL" id="PIE32357.1"/>
    </source>
</evidence>
<dbReference type="PANTHER" id="PTHR43790:SF4">
    <property type="entry name" value="GUANOSINE IMPORT ATP-BINDING PROTEIN NUPO"/>
    <property type="match status" value="1"/>
</dbReference>
<evidence type="ECO:0000313" key="11">
    <source>
        <dbReference type="Proteomes" id="UP000230821"/>
    </source>
</evidence>
<keyword evidence="4" id="KW-0677">Repeat</keyword>
<reference evidence="10 11" key="1">
    <citation type="submission" date="2017-10" db="EMBL/GenBank/DDBJ databases">
        <title>Novel microbial diversity and functional potential in the marine mammal oral microbiome.</title>
        <authorList>
            <person name="Dudek N.K."/>
            <person name="Sun C.L."/>
            <person name="Burstein D."/>
            <person name="Kantor R.S."/>
            <person name="Aliaga Goltsman D.S."/>
            <person name="Bik E.M."/>
            <person name="Thomas B.C."/>
            <person name="Banfield J.F."/>
            <person name="Relman D.A."/>
        </authorList>
    </citation>
    <scope>NUCLEOTIDE SEQUENCE [LARGE SCALE GENOMIC DNA]</scope>
    <source>
        <strain evidence="10">DOLJORAL78_47_16</strain>
    </source>
</reference>
<proteinExistence type="predicted"/>
<dbReference type="PANTHER" id="PTHR43790">
    <property type="entry name" value="CARBOHYDRATE TRANSPORT ATP-BINDING PROTEIN MG119-RELATED"/>
    <property type="match status" value="1"/>
</dbReference>
<evidence type="ECO:0000256" key="6">
    <source>
        <dbReference type="ARBA" id="ARBA00022840"/>
    </source>
</evidence>
<accession>A0A2G6K9K9</accession>
<evidence type="ECO:0000256" key="1">
    <source>
        <dbReference type="ARBA" id="ARBA00004202"/>
    </source>
</evidence>